<feature type="transmembrane region" description="Helical" evidence="2">
    <location>
        <begin position="12"/>
        <end position="32"/>
    </location>
</feature>
<comment type="caution">
    <text evidence="3">The sequence shown here is derived from an EMBL/GenBank/DDBJ whole genome shotgun (WGS) entry which is preliminary data.</text>
</comment>
<dbReference type="OMA" id="SNEYFTY"/>
<feature type="region of interest" description="Disordered" evidence="1">
    <location>
        <begin position="1011"/>
        <end position="1030"/>
    </location>
</feature>
<evidence type="ECO:0000256" key="2">
    <source>
        <dbReference type="SAM" id="Phobius"/>
    </source>
</evidence>
<feature type="transmembrane region" description="Helical" evidence="2">
    <location>
        <begin position="618"/>
        <end position="639"/>
    </location>
</feature>
<feature type="transmembrane region" description="Helical" evidence="2">
    <location>
        <begin position="684"/>
        <end position="711"/>
    </location>
</feature>
<proteinExistence type="predicted"/>
<sequence length="1140" mass="124073">MGFTSMARSRCSLMFLANVGCLFMVSIMNAVVEDSIDDYSQSQESKFWCDSCIVSCLLMESTFASCDKGPFYTGVYNGRLGFEVWMHSLTDFHISNQVKLATGREQREPLAYIDAGPSFTNAFNLTVRIVLEPTCANAGFQCRNPLTCDLVVTGDGVVLPSTLQSARGGRLLSLTIALETRSETGKVNLALARDFCTNSSDISRSHRLSAAVTIHFDRQPVSVNLWTAVPDTPIQVNKVSKTVQATNKVSDLKIYLDFTHPVRNTSEELMNVLTSNHGILKAVHRTSHGNRQFGFQLSNVQSSAAIITVSLDTSHVLSRAGTVARAPDAVTFLYDMVKPKVKLAVSSLGFETRDRIISVAVVFTKPVFLFTLKSVTAINGRVTRLDEISKSLYLVHVLANEGMTVTLFVPENKTVDIAGNLNDPSSILHVKHYFVPAVSIGLYSFTTASFLATTFAAGVLSVSAASLAAVGALTQTAMKSIVSDPSKNLLNMAGHLQVFALSSRLAVGLPVEYIETARGLQWLIPSVKPPWEHEKKLPSIHWNRKMPDQIFTSATVNMLIAERARGRILAANATLYGPALLPAEYNIYFSVQNFNTLSATDNLLADRNNGWHDFESNMFWLGISAMILIFLHLLTLAIFKWKFRSAATGALIFPRFELFILIYALPGFCQAVASIIRGGTMKGLIIGVFLLAIPASFLFSVVLFLGVAVIAGRFVQYNEVRWGANANGWCTRAWLCIIGYKTVGTWSCKGELPSSFLGRFGLLFEDRKGPSHVITVSSDKSESLQHWVGSGSSGIGSKKVEDFKDESSDAVVSGNGKVLGAAQATYIAVDLTRRVVLGITFGAYDPNSLSWCQPSIILGSTVVQLLYLIGFRPYIKRGLQLVETLSFLCEALFFALSFAFLASSPVDDHTLGMAMLALLLSTLVLQLGNEWHALMNQLLELSPTQTPSLKVGAKMLLWGLVLPFIPDKWCSKFMSNFPGQPNRGLVTVVPVSQEEILPPVVQQMEGAKNVALGPKVPSSDETGIEESTRAVADPNAAGECICSHLDMSVGAHGKKSWCTTTSSELKTLRELAKASFLQSQKEDSITRFNGASKSVQAHSRMTSLGSLEHPAPSRSALHSFHPPGISSEGSSSADLEIIER</sequence>
<protein>
    <submittedName>
        <fullName evidence="3">Uncharacterized protein</fullName>
    </submittedName>
</protein>
<keyword evidence="4" id="KW-1185">Reference proteome</keyword>
<reference evidence="3" key="1">
    <citation type="submission" date="2021-08" db="EMBL/GenBank/DDBJ databases">
        <title>WGS assembly of Ceratopteris richardii.</title>
        <authorList>
            <person name="Marchant D.B."/>
            <person name="Chen G."/>
            <person name="Jenkins J."/>
            <person name="Shu S."/>
            <person name="Leebens-Mack J."/>
            <person name="Grimwood J."/>
            <person name="Schmutz J."/>
            <person name="Soltis P."/>
            <person name="Soltis D."/>
            <person name="Chen Z.-H."/>
        </authorList>
    </citation>
    <scope>NUCLEOTIDE SEQUENCE</scope>
    <source>
        <strain evidence="3">Whitten #5841</strain>
        <tissue evidence="3">Leaf</tissue>
    </source>
</reference>
<evidence type="ECO:0000313" key="3">
    <source>
        <dbReference type="EMBL" id="KAH7447968.1"/>
    </source>
</evidence>
<name>A0A8T2VLL9_CERRI</name>
<organism evidence="3 4">
    <name type="scientific">Ceratopteris richardii</name>
    <name type="common">Triangle waterfern</name>
    <dbReference type="NCBI Taxonomy" id="49495"/>
    <lineage>
        <taxon>Eukaryota</taxon>
        <taxon>Viridiplantae</taxon>
        <taxon>Streptophyta</taxon>
        <taxon>Embryophyta</taxon>
        <taxon>Tracheophyta</taxon>
        <taxon>Polypodiopsida</taxon>
        <taxon>Polypodiidae</taxon>
        <taxon>Polypodiales</taxon>
        <taxon>Pteridineae</taxon>
        <taxon>Pteridaceae</taxon>
        <taxon>Parkerioideae</taxon>
        <taxon>Ceratopteris</taxon>
    </lineage>
</organism>
<dbReference type="PANTHER" id="PTHR34677:SF3">
    <property type="entry name" value="BACTERIAL IG-LIKE DOMAIN-CONTAINING PROTEIN"/>
    <property type="match status" value="1"/>
</dbReference>
<dbReference type="PANTHER" id="PTHR34677">
    <property type="match status" value="1"/>
</dbReference>
<evidence type="ECO:0000256" key="1">
    <source>
        <dbReference type="SAM" id="MobiDB-lite"/>
    </source>
</evidence>
<evidence type="ECO:0000313" key="4">
    <source>
        <dbReference type="Proteomes" id="UP000825935"/>
    </source>
</evidence>
<dbReference type="AlphaFoldDB" id="A0A8T2VLL9"/>
<keyword evidence="2" id="KW-0472">Membrane</keyword>
<accession>A0A8T2VLL9</accession>
<gene>
    <name evidence="3" type="ORF">KP509_01G130000</name>
</gene>
<dbReference type="EMBL" id="CM035406">
    <property type="protein sequence ID" value="KAH7447968.1"/>
    <property type="molecule type" value="Genomic_DNA"/>
</dbReference>
<dbReference type="Proteomes" id="UP000825935">
    <property type="component" value="Chromosome 1"/>
</dbReference>
<dbReference type="OrthoDB" id="1936312at2759"/>
<keyword evidence="2" id="KW-0812">Transmembrane</keyword>
<feature type="transmembrane region" description="Helical" evidence="2">
    <location>
        <begin position="660"/>
        <end position="678"/>
    </location>
</feature>
<feature type="region of interest" description="Disordered" evidence="1">
    <location>
        <begin position="1105"/>
        <end position="1140"/>
    </location>
</feature>
<keyword evidence="2" id="KW-1133">Transmembrane helix</keyword>